<dbReference type="RefSeq" id="WP_236021582.1">
    <property type="nucleotide sequence ID" value="NZ_CAJVAP010000001.1"/>
</dbReference>
<dbReference type="AlphaFoldDB" id="A0A916JQR4"/>
<sequence length="317" mass="32156">MSGSGGAGSAGSGDSSDGGGSASTAVLGDESSRERDRLRLSRALFPALAASLDAALERATGFGAAPSAAFDTRLDAEAAERFAGAGLAELSGRAGGSRLERAFLTVGVIVRECFEVPGLALPEPESFAASGVDLARLAELLEADPALAPVPAPHGLGAEAWQAAFRAASLRPGSPFAADPGPLVLAAEVAREFGLLDLAPSDPGGQVPVAQNTATGAVWTLRLIPASPEPETLGLNFTHSAPHATLPEMLMLQLMRAIEGEAPLDGGDGRGSFTWLAGMLAEGRLAARHVYDAGSIRITAREIGSQGPHLGARSPRA</sequence>
<name>A0A916JQR4_9MICO</name>
<protein>
    <submittedName>
        <fullName evidence="2">Uncharacterized protein</fullName>
    </submittedName>
</protein>
<proteinExistence type="predicted"/>
<evidence type="ECO:0000313" key="3">
    <source>
        <dbReference type="Proteomes" id="UP000693892"/>
    </source>
</evidence>
<feature type="region of interest" description="Disordered" evidence="1">
    <location>
        <begin position="1"/>
        <end position="33"/>
    </location>
</feature>
<gene>
    <name evidence="2" type="ORF">LEUCIP111803_00039</name>
</gene>
<reference evidence="2" key="1">
    <citation type="submission" date="2021-06" db="EMBL/GenBank/DDBJ databases">
        <authorList>
            <person name="Criscuolo A."/>
        </authorList>
    </citation>
    <scope>NUCLEOTIDE SEQUENCE</scope>
    <source>
        <strain evidence="2">CIP111803</strain>
    </source>
</reference>
<dbReference type="Proteomes" id="UP000693892">
    <property type="component" value="Unassembled WGS sequence"/>
</dbReference>
<accession>A0A916JQR4</accession>
<comment type="caution">
    <text evidence="2">The sequence shown here is derived from an EMBL/GenBank/DDBJ whole genome shotgun (WGS) entry which is preliminary data.</text>
</comment>
<keyword evidence="3" id="KW-1185">Reference proteome</keyword>
<evidence type="ECO:0000256" key="1">
    <source>
        <dbReference type="SAM" id="MobiDB-lite"/>
    </source>
</evidence>
<dbReference type="EMBL" id="CAJVAP010000001">
    <property type="protein sequence ID" value="CAG7595361.1"/>
    <property type="molecule type" value="Genomic_DNA"/>
</dbReference>
<feature type="compositionally biased region" description="Gly residues" evidence="1">
    <location>
        <begin position="1"/>
        <end position="21"/>
    </location>
</feature>
<evidence type="ECO:0000313" key="2">
    <source>
        <dbReference type="EMBL" id="CAG7595361.1"/>
    </source>
</evidence>
<organism evidence="2 3">
    <name type="scientific">Leucobacter soli</name>
    <dbReference type="NCBI Taxonomy" id="2812850"/>
    <lineage>
        <taxon>Bacteria</taxon>
        <taxon>Bacillati</taxon>
        <taxon>Actinomycetota</taxon>
        <taxon>Actinomycetes</taxon>
        <taxon>Micrococcales</taxon>
        <taxon>Microbacteriaceae</taxon>
        <taxon>Leucobacter</taxon>
    </lineage>
</organism>